<dbReference type="SUPFAM" id="SSF51306">
    <property type="entry name" value="LexA/Signal peptidase"/>
    <property type="match status" value="1"/>
</dbReference>
<feature type="active site" description="For autocatalytic cleavage activity" evidence="12">
    <location>
        <position position="196"/>
    </location>
</feature>
<keyword evidence="10 12" id="KW-0234">DNA repair</keyword>
<feature type="domain" description="LexA repressor DNA-binding" evidence="16">
    <location>
        <begin position="2"/>
        <end position="63"/>
    </location>
</feature>
<reference evidence="18 20" key="2">
    <citation type="submission" date="2016-08" db="EMBL/GenBank/DDBJ databases">
        <authorList>
            <person name="Varghese N."/>
            <person name="Submissions Spin"/>
        </authorList>
    </citation>
    <scope>NUCLEOTIDE SEQUENCE [LARGE SCALE GENOMIC DNA]</scope>
    <source>
        <strain evidence="18 20">HL-109</strain>
    </source>
</reference>
<keyword evidence="7 12" id="KW-0805">Transcription regulation</keyword>
<dbReference type="InterPro" id="IPR036390">
    <property type="entry name" value="WH_DNA-bd_sf"/>
</dbReference>
<feature type="compositionally biased region" description="Basic and acidic residues" evidence="14">
    <location>
        <begin position="99"/>
        <end position="110"/>
    </location>
</feature>
<dbReference type="HAMAP" id="MF_00015">
    <property type="entry name" value="LexA"/>
    <property type="match status" value="1"/>
</dbReference>
<comment type="caution">
    <text evidence="17">The sequence shown here is derived from an EMBL/GenBank/DDBJ whole genome shotgun (WGS) entry which is preliminary data.</text>
</comment>
<keyword evidence="20" id="KW-1185">Reference proteome</keyword>
<evidence type="ECO:0000313" key="20">
    <source>
        <dbReference type="Proteomes" id="UP000182800"/>
    </source>
</evidence>
<evidence type="ECO:0000256" key="4">
    <source>
        <dbReference type="ARBA" id="ARBA00022763"/>
    </source>
</evidence>
<dbReference type="RefSeq" id="WP_074444124.1">
    <property type="nucleotide sequence ID" value="NZ_FMBM01000001.1"/>
</dbReference>
<dbReference type="CDD" id="cd06529">
    <property type="entry name" value="S24_LexA-like"/>
    <property type="match status" value="1"/>
</dbReference>
<comment type="subunit">
    <text evidence="12">Homodimer.</text>
</comment>
<keyword evidence="8 12" id="KW-0238">DNA-binding</keyword>
<dbReference type="InterPro" id="IPR006199">
    <property type="entry name" value="LexA_DNA-bd_dom"/>
</dbReference>
<evidence type="ECO:0000256" key="12">
    <source>
        <dbReference type="HAMAP-Rule" id="MF_00015"/>
    </source>
</evidence>
<keyword evidence="3 12" id="KW-0235">DNA replication</keyword>
<evidence type="ECO:0000256" key="6">
    <source>
        <dbReference type="ARBA" id="ARBA00022813"/>
    </source>
</evidence>
<dbReference type="InterPro" id="IPR006197">
    <property type="entry name" value="Peptidase_S24_LexA"/>
</dbReference>
<dbReference type="GO" id="GO:0006260">
    <property type="term" value="P:DNA replication"/>
    <property type="evidence" value="ECO:0007669"/>
    <property type="project" value="UniProtKB-UniRule"/>
</dbReference>
<dbReference type="GO" id="GO:0003677">
    <property type="term" value="F:DNA binding"/>
    <property type="evidence" value="ECO:0007669"/>
    <property type="project" value="UniProtKB-UniRule"/>
</dbReference>
<dbReference type="PANTHER" id="PTHR33516">
    <property type="entry name" value="LEXA REPRESSOR"/>
    <property type="match status" value="1"/>
</dbReference>
<dbReference type="Pfam" id="PF01726">
    <property type="entry name" value="LexA_DNA_bind"/>
    <property type="match status" value="1"/>
</dbReference>
<dbReference type="PRINTS" id="PR00726">
    <property type="entry name" value="LEXASERPTASE"/>
</dbReference>
<evidence type="ECO:0000313" key="18">
    <source>
        <dbReference type="EMBL" id="SCC78648.1"/>
    </source>
</evidence>
<dbReference type="GO" id="GO:0006508">
    <property type="term" value="P:proteolysis"/>
    <property type="evidence" value="ECO:0007669"/>
    <property type="project" value="InterPro"/>
</dbReference>
<dbReference type="InterPro" id="IPR036286">
    <property type="entry name" value="LexA/Signal_pep-like_sf"/>
</dbReference>
<comment type="function">
    <text evidence="12">Represses a number of genes involved in the response to DNA damage (SOS response), including recA and lexA. In the presence of single-stranded DNA, RecA interacts with LexA causing an autocatalytic cleavage which disrupts the DNA-binding part of LexA, leading to derepression of the SOS regulon and eventually DNA repair.</text>
</comment>
<protein>
    <recommendedName>
        <fullName evidence="12">LexA repressor</fullName>
        <ecNumber evidence="12">3.4.21.88</ecNumber>
    </recommendedName>
</protein>
<dbReference type="Proteomes" id="UP000182800">
    <property type="component" value="Unassembled WGS sequence"/>
</dbReference>
<evidence type="ECO:0000256" key="3">
    <source>
        <dbReference type="ARBA" id="ARBA00022705"/>
    </source>
</evidence>
<evidence type="ECO:0000256" key="14">
    <source>
        <dbReference type="SAM" id="MobiDB-lite"/>
    </source>
</evidence>
<feature type="site" description="Cleavage; by autolysis" evidence="12">
    <location>
        <begin position="161"/>
        <end position="162"/>
    </location>
</feature>
<gene>
    <name evidence="12 17" type="primary">lexA</name>
    <name evidence="18" type="ORF">GA0071312_0411</name>
    <name evidence="17" type="ORF">HLUCCO17_17170</name>
</gene>
<evidence type="ECO:0000256" key="9">
    <source>
        <dbReference type="ARBA" id="ARBA00023163"/>
    </source>
</evidence>
<comment type="similarity">
    <text evidence="1 12 13">Belongs to the peptidase S24 family.</text>
</comment>
<keyword evidence="4 12" id="KW-0227">DNA damage</keyword>
<dbReference type="EC" id="3.4.21.88" evidence="12"/>
<dbReference type="InterPro" id="IPR036388">
    <property type="entry name" value="WH-like_DNA-bd_sf"/>
</dbReference>
<dbReference type="InterPro" id="IPR015927">
    <property type="entry name" value="Peptidase_S24_S26A/B/C"/>
</dbReference>
<keyword evidence="6 12" id="KW-0068">Autocatalytic cleavage</keyword>
<dbReference type="GO" id="GO:0006281">
    <property type="term" value="P:DNA repair"/>
    <property type="evidence" value="ECO:0007669"/>
    <property type="project" value="UniProtKB-UniRule"/>
</dbReference>
<organism evidence="17 19">
    <name type="scientific">Saliniramus fredricksonii</name>
    <dbReference type="NCBI Taxonomy" id="1653334"/>
    <lineage>
        <taxon>Bacteria</taxon>
        <taxon>Pseudomonadati</taxon>
        <taxon>Pseudomonadota</taxon>
        <taxon>Alphaproteobacteria</taxon>
        <taxon>Hyphomicrobiales</taxon>
        <taxon>Salinarimonadaceae</taxon>
        <taxon>Saliniramus</taxon>
    </lineage>
</organism>
<dbReference type="GO" id="GO:0009432">
    <property type="term" value="P:SOS response"/>
    <property type="evidence" value="ECO:0007669"/>
    <property type="project" value="UniProtKB-UniRule"/>
</dbReference>
<reference evidence="17 19" key="1">
    <citation type="submission" date="2015-09" db="EMBL/GenBank/DDBJ databases">
        <title>Identification and resolution of microdiversity through metagenomic sequencing of parallel consortia.</title>
        <authorList>
            <person name="Nelson W.C."/>
            <person name="Romine M.F."/>
            <person name="Lindemann S.R."/>
        </authorList>
    </citation>
    <scope>NUCLEOTIDE SEQUENCE [LARGE SCALE GENOMIC DNA]</scope>
    <source>
        <strain evidence="17">HL-109</strain>
    </source>
</reference>
<dbReference type="GO" id="GO:0004252">
    <property type="term" value="F:serine-type endopeptidase activity"/>
    <property type="evidence" value="ECO:0007669"/>
    <property type="project" value="UniProtKB-UniRule"/>
</dbReference>
<evidence type="ECO:0000256" key="13">
    <source>
        <dbReference type="RuleBase" id="RU003991"/>
    </source>
</evidence>
<feature type="active site" description="For autocatalytic cleavage activity" evidence="12">
    <location>
        <position position="234"/>
    </location>
</feature>
<dbReference type="InterPro" id="IPR050077">
    <property type="entry name" value="LexA_repressor"/>
</dbReference>
<evidence type="ECO:0000256" key="7">
    <source>
        <dbReference type="ARBA" id="ARBA00023015"/>
    </source>
</evidence>
<evidence type="ECO:0000256" key="8">
    <source>
        <dbReference type="ARBA" id="ARBA00023125"/>
    </source>
</evidence>
<dbReference type="OrthoDB" id="9802364at2"/>
<comment type="catalytic activity">
    <reaction evidence="12">
        <text>Hydrolysis of Ala-|-Gly bond in repressor LexA.</text>
        <dbReference type="EC" id="3.4.21.88"/>
    </reaction>
</comment>
<dbReference type="InterPro" id="IPR006200">
    <property type="entry name" value="LexA"/>
</dbReference>
<keyword evidence="5 12" id="KW-0378">Hydrolase</keyword>
<dbReference type="Gene3D" id="2.10.109.10">
    <property type="entry name" value="Umud Fragment, subunit A"/>
    <property type="match status" value="1"/>
</dbReference>
<dbReference type="EMBL" id="LJSX01000041">
    <property type="protein sequence ID" value="KPQ08777.1"/>
    <property type="molecule type" value="Genomic_DNA"/>
</dbReference>
<dbReference type="FunFam" id="1.10.10.10:FF:000102">
    <property type="entry name" value="LexA repressor"/>
    <property type="match status" value="1"/>
</dbReference>
<dbReference type="InterPro" id="IPR039418">
    <property type="entry name" value="LexA-like"/>
</dbReference>
<evidence type="ECO:0000313" key="17">
    <source>
        <dbReference type="EMBL" id="KPQ08777.1"/>
    </source>
</evidence>
<dbReference type="GO" id="GO:0045892">
    <property type="term" value="P:negative regulation of DNA-templated transcription"/>
    <property type="evidence" value="ECO:0007669"/>
    <property type="project" value="UniProtKB-UniRule"/>
</dbReference>
<dbReference type="EMBL" id="FMBM01000001">
    <property type="protein sequence ID" value="SCC78648.1"/>
    <property type="molecule type" value="Genomic_DNA"/>
</dbReference>
<proteinExistence type="inferred from homology"/>
<evidence type="ECO:0000256" key="2">
    <source>
        <dbReference type="ARBA" id="ARBA00022491"/>
    </source>
</evidence>
<feature type="DNA-binding region" description="H-T-H motif" evidence="12">
    <location>
        <begin position="26"/>
        <end position="46"/>
    </location>
</feature>
<feature type="domain" description="Peptidase S24/S26A/S26B/S26C" evidence="15">
    <location>
        <begin position="154"/>
        <end position="269"/>
    </location>
</feature>
<evidence type="ECO:0000313" key="19">
    <source>
        <dbReference type="Proteomes" id="UP000050497"/>
    </source>
</evidence>
<dbReference type="Proteomes" id="UP000050497">
    <property type="component" value="Unassembled WGS sequence"/>
</dbReference>
<evidence type="ECO:0000259" key="16">
    <source>
        <dbReference type="Pfam" id="PF01726"/>
    </source>
</evidence>
<evidence type="ECO:0000256" key="5">
    <source>
        <dbReference type="ARBA" id="ARBA00022801"/>
    </source>
</evidence>
<sequence length="275" mass="29728">MLTRKQHELLTFIHERMRESGVPPSFDEMKDALDLKSKSGIHRLITALEERGFIRRLPYRARALEILRMPETLQRPLGGAGSAVGAPRGGFSPSVVEGGKGEGGKVEGGKVKGGKAGVGKGRDHDDARQGGLVDEADIPNPLADEDYERAVNIPVMGRIAAGTPISAIQNPMHTIAVSPDFITGGEHYALEVRGDSMIEAGILDGDIVVIRRQDVANTGDIIVALIDAEEATLKRFRRRGSSIALEAANPAYETRVLGPDRVQIQGRLVSLVRRY</sequence>
<evidence type="ECO:0000256" key="1">
    <source>
        <dbReference type="ARBA" id="ARBA00007484"/>
    </source>
</evidence>
<feature type="region of interest" description="Disordered" evidence="14">
    <location>
        <begin position="92"/>
        <end position="139"/>
    </location>
</feature>
<evidence type="ECO:0000259" key="15">
    <source>
        <dbReference type="Pfam" id="PF00717"/>
    </source>
</evidence>
<name>A0A0P8A0U6_9HYPH</name>
<dbReference type="FunFam" id="2.10.109.10:FF:000001">
    <property type="entry name" value="LexA repressor"/>
    <property type="match status" value="1"/>
</dbReference>
<dbReference type="PANTHER" id="PTHR33516:SF2">
    <property type="entry name" value="LEXA REPRESSOR-RELATED"/>
    <property type="match status" value="1"/>
</dbReference>
<dbReference type="AlphaFoldDB" id="A0A0P8A0U6"/>
<keyword evidence="9 12" id="KW-0804">Transcription</keyword>
<dbReference type="Gene3D" id="1.10.10.10">
    <property type="entry name" value="Winged helix-like DNA-binding domain superfamily/Winged helix DNA-binding domain"/>
    <property type="match status" value="1"/>
</dbReference>
<evidence type="ECO:0000256" key="11">
    <source>
        <dbReference type="ARBA" id="ARBA00023236"/>
    </source>
</evidence>
<dbReference type="Pfam" id="PF00717">
    <property type="entry name" value="Peptidase_S24"/>
    <property type="match status" value="1"/>
</dbReference>
<keyword evidence="2 12" id="KW-0678">Repressor</keyword>
<dbReference type="NCBIfam" id="TIGR00498">
    <property type="entry name" value="lexA"/>
    <property type="match status" value="1"/>
</dbReference>
<accession>A0A0P8A0U6</accession>
<dbReference type="SUPFAM" id="SSF46785">
    <property type="entry name" value="Winged helix' DNA-binding domain"/>
    <property type="match status" value="1"/>
</dbReference>
<dbReference type="PATRIC" id="fig|1653334.4.peg.1398"/>
<dbReference type="STRING" id="1653334.GA0071312_0411"/>
<keyword evidence="11 12" id="KW-0742">SOS response</keyword>
<evidence type="ECO:0000256" key="10">
    <source>
        <dbReference type="ARBA" id="ARBA00023204"/>
    </source>
</evidence>